<feature type="site" description="Important for catalytic activity" evidence="5">
    <location>
        <position position="221"/>
    </location>
</feature>
<dbReference type="InterPro" id="IPR032466">
    <property type="entry name" value="Metal_Hydrolase"/>
</dbReference>
<name>A0A165LGU5_PELLU</name>
<dbReference type="NCBIfam" id="NF006850">
    <property type="entry name" value="PRK09358.1-6"/>
    <property type="match status" value="1"/>
</dbReference>
<dbReference type="PANTHER" id="PTHR43114">
    <property type="entry name" value="ADENINE DEAMINASE"/>
    <property type="match status" value="1"/>
</dbReference>
<dbReference type="CDD" id="cd01320">
    <property type="entry name" value="ADA"/>
    <property type="match status" value="1"/>
</dbReference>
<comment type="cofactor">
    <cofactor evidence="5">
        <name>Zn(2+)</name>
        <dbReference type="ChEBI" id="CHEBI:29105"/>
    </cofactor>
    <text evidence="5">Binds 1 zinc ion per subunit.</text>
</comment>
<dbReference type="GO" id="GO:0000034">
    <property type="term" value="F:adenine deaminase activity"/>
    <property type="evidence" value="ECO:0007669"/>
    <property type="project" value="UniProtKB-UniRule"/>
</dbReference>
<evidence type="ECO:0000256" key="1">
    <source>
        <dbReference type="ARBA" id="ARBA00022723"/>
    </source>
</evidence>
<dbReference type="PANTHER" id="PTHR43114:SF6">
    <property type="entry name" value="ADENINE DEAMINASE"/>
    <property type="match status" value="1"/>
</dbReference>
<feature type="binding site" evidence="5">
    <location>
        <position position="17"/>
    </location>
    <ligand>
        <name>Zn(2+)</name>
        <dbReference type="ChEBI" id="CHEBI:29105"/>
        <note>catalytic</note>
    </ligand>
</feature>
<evidence type="ECO:0000256" key="5">
    <source>
        <dbReference type="HAMAP-Rule" id="MF_01962"/>
    </source>
</evidence>
<dbReference type="RefSeq" id="WP_303681843.1">
    <property type="nucleotide sequence ID" value="NZ_LVWG01000032.1"/>
</dbReference>
<dbReference type="Gene3D" id="3.20.20.140">
    <property type="entry name" value="Metal-dependent hydrolases"/>
    <property type="match status" value="1"/>
</dbReference>
<keyword evidence="2 5" id="KW-0378">Hydrolase</keyword>
<dbReference type="SUPFAM" id="SSF51556">
    <property type="entry name" value="Metallo-dependent hydrolases"/>
    <property type="match status" value="1"/>
</dbReference>
<feature type="binding site" evidence="5">
    <location>
        <position position="197"/>
    </location>
    <ligand>
        <name>Zn(2+)</name>
        <dbReference type="ChEBI" id="CHEBI:29105"/>
        <note>catalytic</note>
    </ligand>
</feature>
<keyword evidence="4 5" id="KW-0546">Nucleotide metabolism</keyword>
<accession>A0A165LGU5</accession>
<dbReference type="InterPro" id="IPR001365">
    <property type="entry name" value="A_deaminase_dom"/>
</dbReference>
<dbReference type="GO" id="GO:0043103">
    <property type="term" value="P:hypoxanthine salvage"/>
    <property type="evidence" value="ECO:0007669"/>
    <property type="project" value="UniProtKB-UniRule"/>
</dbReference>
<keyword evidence="3 5" id="KW-0862">Zinc</keyword>
<reference evidence="7 8" key="1">
    <citation type="submission" date="2016-03" db="EMBL/GenBank/DDBJ databases">
        <title>Speciation and ecological success in dimly lit waters: horizontal gene transfer in a green sulfur bacteria bloom unveiled by metagenomic assembly.</title>
        <authorList>
            <person name="Llorens-Mares T."/>
            <person name="Liu Z."/>
            <person name="Allen L.Z."/>
            <person name="Rusch D.B."/>
            <person name="Craig M.T."/>
            <person name="Dupont C.L."/>
            <person name="Bryant D.A."/>
            <person name="Casamayor E.O."/>
        </authorList>
    </citation>
    <scope>NUCLEOTIDE SEQUENCE [LARGE SCALE GENOMIC DNA]</scope>
    <source>
        <strain evidence="7">CIII</strain>
    </source>
</reference>
<dbReference type="GO" id="GO:0005829">
    <property type="term" value="C:cytosol"/>
    <property type="evidence" value="ECO:0007669"/>
    <property type="project" value="TreeGrafter"/>
</dbReference>
<dbReference type="GO" id="GO:0006146">
    <property type="term" value="P:adenine catabolic process"/>
    <property type="evidence" value="ECO:0007669"/>
    <property type="project" value="UniProtKB-UniRule"/>
</dbReference>
<feature type="binding site" evidence="5">
    <location>
        <position position="279"/>
    </location>
    <ligand>
        <name>substrate</name>
    </ligand>
</feature>
<comment type="function">
    <text evidence="5">Catalyzes the hydrolytic deamination of adenine to hypoxanthine. Plays an important role in the purine salvage pathway and in nitrogen catabolism.</text>
</comment>
<protein>
    <recommendedName>
        <fullName evidence="5">Adenine deaminase</fullName>
        <shortName evidence="5">ADE</shortName>
        <ecNumber evidence="5">3.5.4.2</ecNumber>
    </recommendedName>
    <alternativeName>
        <fullName evidence="5">Adenine aminohydrolase</fullName>
        <shortName evidence="5">AAH</shortName>
    </alternativeName>
</protein>
<feature type="binding site" evidence="5">
    <location>
        <position position="19"/>
    </location>
    <ligand>
        <name>Zn(2+)</name>
        <dbReference type="ChEBI" id="CHEBI:29105"/>
        <note>catalytic</note>
    </ligand>
</feature>
<feature type="domain" description="Adenosine deaminase" evidence="6">
    <location>
        <begin position="12"/>
        <end position="324"/>
    </location>
</feature>
<dbReference type="HAMAP" id="MF_01962">
    <property type="entry name" value="Adenine_deaminase"/>
    <property type="match status" value="1"/>
</dbReference>
<gene>
    <name evidence="7" type="ORF">A3K90_07335</name>
</gene>
<evidence type="ECO:0000256" key="4">
    <source>
        <dbReference type="ARBA" id="ARBA00023080"/>
    </source>
</evidence>
<comment type="catalytic activity">
    <reaction evidence="5">
        <text>adenine + H2O + H(+) = hypoxanthine + NH4(+)</text>
        <dbReference type="Rhea" id="RHEA:23688"/>
        <dbReference type="ChEBI" id="CHEBI:15377"/>
        <dbReference type="ChEBI" id="CHEBI:15378"/>
        <dbReference type="ChEBI" id="CHEBI:16708"/>
        <dbReference type="ChEBI" id="CHEBI:17368"/>
        <dbReference type="ChEBI" id="CHEBI:28938"/>
        <dbReference type="EC" id="3.5.4.2"/>
    </reaction>
</comment>
<dbReference type="AlphaFoldDB" id="A0A165LGU5"/>
<dbReference type="Proteomes" id="UP000076481">
    <property type="component" value="Unassembled WGS sequence"/>
</dbReference>
<dbReference type="InterPro" id="IPR028892">
    <property type="entry name" value="ADE"/>
</dbReference>
<organism evidence="7 8">
    <name type="scientific">Pelodictyon luteolum</name>
    <dbReference type="NCBI Taxonomy" id="1100"/>
    <lineage>
        <taxon>Bacteria</taxon>
        <taxon>Pseudomonadati</taxon>
        <taxon>Chlorobiota</taxon>
        <taxon>Chlorobiia</taxon>
        <taxon>Chlorobiales</taxon>
        <taxon>Chlorobiaceae</taxon>
        <taxon>Chlorobium/Pelodictyon group</taxon>
        <taxon>Pelodictyon</taxon>
    </lineage>
</organism>
<evidence type="ECO:0000313" key="7">
    <source>
        <dbReference type="EMBL" id="KZK74023.1"/>
    </source>
</evidence>
<dbReference type="InterPro" id="IPR006330">
    <property type="entry name" value="Ado/ade_deaminase"/>
</dbReference>
<comment type="similarity">
    <text evidence="5">Belongs to the metallo-dependent hydrolases superfamily. Adenosine and AMP deaminases family. Adenine deaminase type 2 subfamily.</text>
</comment>
<dbReference type="EC" id="3.5.4.2" evidence="5"/>
<evidence type="ECO:0000256" key="3">
    <source>
        <dbReference type="ARBA" id="ARBA00022833"/>
    </source>
</evidence>
<feature type="active site" description="Proton donor" evidence="5">
    <location>
        <position position="200"/>
    </location>
</feature>
<sequence>MTTLSCFIAGLPKAELHLHIEGTLEPAMMLRLAERNRQPQPFPDVETAEKAYRFNDLQSFLDIYYRSTEVLVTEEDFYDLTLAYLEKAASQNVRHAEIFFDPQAHTARGIAFATVLRGMEQACTQAHRQLGISTRLIMCILRHLSEQEGMAMLHEATRWKRWITGIGLDSSERGNPPSKFRNLYREARREGFLLTAHAGEEGTAASVKETLDLLHVDRIDHGVRCMDDPALVEELVRRAVPLTVCPLSNVKLRVFGNMQEHNLKAMLEKGLHVTLNSDDPAYFGGYVNENFTAAAEALELSFSDIVRLAENSFNASMLSIVQKKIHLLELADYARRPAPGN</sequence>
<proteinExistence type="inferred from homology"/>
<feature type="binding site" evidence="5">
    <location>
        <position position="278"/>
    </location>
    <ligand>
        <name>Zn(2+)</name>
        <dbReference type="ChEBI" id="CHEBI:29105"/>
        <note>catalytic</note>
    </ligand>
</feature>
<dbReference type="Pfam" id="PF00962">
    <property type="entry name" value="A_deaminase"/>
    <property type="match status" value="1"/>
</dbReference>
<dbReference type="GO" id="GO:0008270">
    <property type="term" value="F:zinc ion binding"/>
    <property type="evidence" value="ECO:0007669"/>
    <property type="project" value="UniProtKB-UniRule"/>
</dbReference>
<dbReference type="NCBIfam" id="TIGR01430">
    <property type="entry name" value="aden_deam"/>
    <property type="match status" value="1"/>
</dbReference>
<dbReference type="EMBL" id="LVWG01000032">
    <property type="protein sequence ID" value="KZK74023.1"/>
    <property type="molecule type" value="Genomic_DNA"/>
</dbReference>
<evidence type="ECO:0000256" key="2">
    <source>
        <dbReference type="ARBA" id="ARBA00022801"/>
    </source>
</evidence>
<keyword evidence="1 5" id="KW-0479">Metal-binding</keyword>
<dbReference type="GO" id="GO:0009117">
    <property type="term" value="P:nucleotide metabolic process"/>
    <property type="evidence" value="ECO:0007669"/>
    <property type="project" value="UniProtKB-KW"/>
</dbReference>
<evidence type="ECO:0000313" key="8">
    <source>
        <dbReference type="Proteomes" id="UP000076481"/>
    </source>
</evidence>
<evidence type="ECO:0000259" key="6">
    <source>
        <dbReference type="Pfam" id="PF00962"/>
    </source>
</evidence>
<comment type="caution">
    <text evidence="7">The sequence shown here is derived from an EMBL/GenBank/DDBJ whole genome shotgun (WGS) entry which is preliminary data.</text>
</comment>